<evidence type="ECO:0000256" key="1">
    <source>
        <dbReference type="ARBA" id="ARBA00004127"/>
    </source>
</evidence>
<keyword evidence="7" id="KW-1185">Reference proteome</keyword>
<comment type="subcellular location">
    <subcellularLocation>
        <location evidence="1">Endomembrane system</location>
        <topology evidence="1">Multi-pass membrane protein</topology>
    </subcellularLocation>
</comment>
<keyword evidence="3" id="KW-1133">Transmembrane helix</keyword>
<evidence type="ECO:0000256" key="3">
    <source>
        <dbReference type="ARBA" id="ARBA00022989"/>
    </source>
</evidence>
<protein>
    <submittedName>
        <fullName evidence="6">YkvA family protein</fullName>
    </submittedName>
</protein>
<organism evidence="6 7">
    <name type="scientific">Xanthocytophaga agilis</name>
    <dbReference type="NCBI Taxonomy" id="3048010"/>
    <lineage>
        <taxon>Bacteria</taxon>
        <taxon>Pseudomonadati</taxon>
        <taxon>Bacteroidota</taxon>
        <taxon>Cytophagia</taxon>
        <taxon>Cytophagales</taxon>
        <taxon>Rhodocytophagaceae</taxon>
        <taxon>Xanthocytophaga</taxon>
    </lineage>
</organism>
<accession>A0AAE3R3N2</accession>
<dbReference type="GO" id="GO:0012505">
    <property type="term" value="C:endomembrane system"/>
    <property type="evidence" value="ECO:0007669"/>
    <property type="project" value="UniProtKB-SubCell"/>
</dbReference>
<dbReference type="Pfam" id="PF06803">
    <property type="entry name" value="DUF1232"/>
    <property type="match status" value="1"/>
</dbReference>
<gene>
    <name evidence="6" type="ORF">QNI22_21510</name>
</gene>
<reference evidence="6" key="1">
    <citation type="submission" date="2023-05" db="EMBL/GenBank/DDBJ databases">
        <authorList>
            <person name="Zhang X."/>
        </authorList>
    </citation>
    <scope>NUCLEOTIDE SEQUENCE</scope>
    <source>
        <strain evidence="6">BD1B2-1</strain>
    </source>
</reference>
<comment type="caution">
    <text evidence="6">The sequence shown here is derived from an EMBL/GenBank/DDBJ whole genome shotgun (WGS) entry which is preliminary data.</text>
</comment>
<dbReference type="AlphaFoldDB" id="A0AAE3R3N2"/>
<evidence type="ECO:0000256" key="2">
    <source>
        <dbReference type="ARBA" id="ARBA00022692"/>
    </source>
</evidence>
<dbReference type="InterPro" id="IPR010652">
    <property type="entry name" value="DUF1232"/>
</dbReference>
<evidence type="ECO:0000256" key="4">
    <source>
        <dbReference type="ARBA" id="ARBA00023136"/>
    </source>
</evidence>
<evidence type="ECO:0000259" key="5">
    <source>
        <dbReference type="Pfam" id="PF06803"/>
    </source>
</evidence>
<dbReference type="RefSeq" id="WP_314513840.1">
    <property type="nucleotide sequence ID" value="NZ_JASJOU010000007.1"/>
</dbReference>
<evidence type="ECO:0000313" key="6">
    <source>
        <dbReference type="EMBL" id="MDJ1503261.1"/>
    </source>
</evidence>
<sequence length="143" mass="16181">MQTSSSDSLIYRILQSVFFKRSQRRASRLLRNSAGLWDLLKNVSVKSGSLTDNTFVSNLQTLSRMIRAYVKGDYKVIPWTTLVKIVAALVYFVSPLDFIPDLLPVLGFSDDIAIVLWVLSSCTEEIKRFQEWEAAQAISVSDN</sequence>
<feature type="domain" description="DUF1232" evidence="5">
    <location>
        <begin position="82"/>
        <end position="117"/>
    </location>
</feature>
<dbReference type="EMBL" id="JASJOU010000007">
    <property type="protein sequence ID" value="MDJ1503261.1"/>
    <property type="molecule type" value="Genomic_DNA"/>
</dbReference>
<name>A0AAE3R3N2_9BACT</name>
<evidence type="ECO:0000313" key="7">
    <source>
        <dbReference type="Proteomes" id="UP001232063"/>
    </source>
</evidence>
<keyword evidence="2" id="KW-0812">Transmembrane</keyword>
<keyword evidence="4" id="KW-0472">Membrane</keyword>
<proteinExistence type="predicted"/>
<dbReference type="Proteomes" id="UP001232063">
    <property type="component" value="Unassembled WGS sequence"/>
</dbReference>